<dbReference type="CDD" id="cd05195">
    <property type="entry name" value="enoyl_red"/>
    <property type="match status" value="1"/>
</dbReference>
<evidence type="ECO:0000256" key="16">
    <source>
        <dbReference type="PROSITE-ProRule" id="PRU01363"/>
    </source>
</evidence>
<keyword evidence="5" id="KW-0597">Phosphoprotein</keyword>
<dbReference type="InterPro" id="IPR020802">
    <property type="entry name" value="TesA-like"/>
</dbReference>
<dbReference type="GO" id="GO:0006633">
    <property type="term" value="P:fatty acid biosynthetic process"/>
    <property type="evidence" value="ECO:0007669"/>
    <property type="project" value="UniProtKB-KW"/>
</dbReference>
<comment type="catalytic activity">
    <reaction evidence="15">
        <text>acetyl-CoA + n malonyl-CoA + 2n NADPH + 2n H(+) = a long-chain fatty acid + (n+1) CoA + n CO2 + 2n NADP(+).</text>
        <dbReference type="EC" id="2.3.1.85"/>
    </reaction>
</comment>
<dbReference type="OrthoDB" id="329835at2759"/>
<evidence type="ECO:0000256" key="6">
    <source>
        <dbReference type="ARBA" id="ARBA00022679"/>
    </source>
</evidence>
<feature type="region of interest" description="Disordered" evidence="17">
    <location>
        <begin position="2374"/>
        <end position="2402"/>
    </location>
</feature>
<keyword evidence="22" id="KW-1185">Reference proteome</keyword>
<keyword evidence="6" id="KW-0808">Transferase</keyword>
<dbReference type="FunFam" id="1.10.1200.10:FF:000013">
    <property type="entry name" value="Fatty acid synthase"/>
    <property type="match status" value="1"/>
</dbReference>
<evidence type="ECO:0000256" key="1">
    <source>
        <dbReference type="ARBA" id="ARBA00012873"/>
    </source>
</evidence>
<dbReference type="SMART" id="SM00829">
    <property type="entry name" value="PKS_ER"/>
    <property type="match status" value="1"/>
</dbReference>
<dbReference type="InterPro" id="IPR001031">
    <property type="entry name" value="Thioesterase"/>
</dbReference>
<evidence type="ECO:0000256" key="8">
    <source>
        <dbReference type="ARBA" id="ARBA00022832"/>
    </source>
</evidence>
<dbReference type="PANTHER" id="PTHR43775">
    <property type="entry name" value="FATTY ACID SYNTHASE"/>
    <property type="match status" value="1"/>
</dbReference>
<feature type="domain" description="Ketosynthase family 3 (KS3)" evidence="19">
    <location>
        <begin position="13"/>
        <end position="418"/>
    </location>
</feature>
<dbReference type="Pfam" id="PF00550">
    <property type="entry name" value="PP-binding"/>
    <property type="match status" value="1"/>
</dbReference>
<dbReference type="PROSITE" id="PS52004">
    <property type="entry name" value="KS3_2"/>
    <property type="match status" value="1"/>
</dbReference>
<dbReference type="InterPro" id="IPR032821">
    <property type="entry name" value="PKS_assoc"/>
</dbReference>
<dbReference type="InterPro" id="IPR049552">
    <property type="entry name" value="PKS_DH_N"/>
</dbReference>
<keyword evidence="3" id="KW-0596">Phosphopantetheine</keyword>
<keyword evidence="9" id="KW-0521">NADP</keyword>
<feature type="domain" description="PKS/mFAS DH" evidence="20">
    <location>
        <begin position="811"/>
        <end position="1078"/>
    </location>
</feature>
<dbReference type="InterPro" id="IPR013968">
    <property type="entry name" value="PKS_KR"/>
</dbReference>
<evidence type="ECO:0000256" key="5">
    <source>
        <dbReference type="ARBA" id="ARBA00022553"/>
    </source>
</evidence>
<dbReference type="InterPro" id="IPR050091">
    <property type="entry name" value="PKS_NRPS_Biosynth_Enz"/>
</dbReference>
<accession>A0A8S3WRL3</accession>
<dbReference type="Proteomes" id="UP000691718">
    <property type="component" value="Unassembled WGS sequence"/>
</dbReference>
<evidence type="ECO:0000256" key="17">
    <source>
        <dbReference type="SAM" id="MobiDB-lite"/>
    </source>
</evidence>
<dbReference type="InterPro" id="IPR014030">
    <property type="entry name" value="Ketoacyl_synth_N"/>
</dbReference>
<keyword evidence="12" id="KW-0443">Lipid metabolism</keyword>
<keyword evidence="11" id="KW-0520">NAD</keyword>
<dbReference type="PROSITE" id="PS52019">
    <property type="entry name" value="PKS_MFAS_DH"/>
    <property type="match status" value="1"/>
</dbReference>
<dbReference type="Pfam" id="PF21149">
    <property type="entry name" value="FAS_pseudo-KR"/>
    <property type="match status" value="1"/>
</dbReference>
<dbReference type="SMART" id="SM00825">
    <property type="entry name" value="PKS_KS"/>
    <property type="match status" value="1"/>
</dbReference>
<keyword evidence="7" id="KW-0378">Hydrolase</keyword>
<dbReference type="SMART" id="SM00822">
    <property type="entry name" value="PKS_KR"/>
    <property type="match status" value="1"/>
</dbReference>
<dbReference type="Pfam" id="PF02801">
    <property type="entry name" value="Ketoacyl-synt_C"/>
    <property type="match status" value="1"/>
</dbReference>
<keyword evidence="13" id="KW-0275">Fatty acid biosynthesis</keyword>
<organism evidence="21 22">
    <name type="scientific">Parnassius apollo</name>
    <name type="common">Apollo butterfly</name>
    <name type="synonym">Papilio apollo</name>
    <dbReference type="NCBI Taxonomy" id="110799"/>
    <lineage>
        <taxon>Eukaryota</taxon>
        <taxon>Metazoa</taxon>
        <taxon>Ecdysozoa</taxon>
        <taxon>Arthropoda</taxon>
        <taxon>Hexapoda</taxon>
        <taxon>Insecta</taxon>
        <taxon>Pterygota</taxon>
        <taxon>Neoptera</taxon>
        <taxon>Endopterygota</taxon>
        <taxon>Lepidoptera</taxon>
        <taxon>Glossata</taxon>
        <taxon>Ditrysia</taxon>
        <taxon>Papilionoidea</taxon>
        <taxon>Papilionidae</taxon>
        <taxon>Parnassiinae</taxon>
        <taxon>Parnassini</taxon>
        <taxon>Parnassius</taxon>
        <taxon>Parnassius</taxon>
    </lineage>
</organism>
<dbReference type="GO" id="GO:0031177">
    <property type="term" value="F:phosphopantetheine binding"/>
    <property type="evidence" value="ECO:0007669"/>
    <property type="project" value="InterPro"/>
</dbReference>
<feature type="domain" description="Carrier" evidence="18">
    <location>
        <begin position="2298"/>
        <end position="2378"/>
    </location>
</feature>
<dbReference type="Pfam" id="PF08659">
    <property type="entry name" value="KR"/>
    <property type="match status" value="1"/>
</dbReference>
<feature type="region of interest" description="Disordered" evidence="17">
    <location>
        <begin position="1462"/>
        <end position="1488"/>
    </location>
</feature>
<dbReference type="SMART" id="SM00826">
    <property type="entry name" value="PKS_DH"/>
    <property type="match status" value="1"/>
</dbReference>
<evidence type="ECO:0000256" key="14">
    <source>
        <dbReference type="ARBA" id="ARBA00023268"/>
    </source>
</evidence>
<comment type="caution">
    <text evidence="21">The sequence shown here is derived from an EMBL/GenBank/DDBJ whole genome shotgun (WGS) entry which is preliminary data.</text>
</comment>
<evidence type="ECO:0000259" key="18">
    <source>
        <dbReference type="PROSITE" id="PS50075"/>
    </source>
</evidence>
<feature type="region of interest" description="C-terminal hotdog fold" evidence="16">
    <location>
        <begin position="950"/>
        <end position="1078"/>
    </location>
</feature>
<feature type="active site" description="Proton donor; for dehydratase activity" evidence="16">
    <location>
        <position position="999"/>
    </location>
</feature>
<evidence type="ECO:0000256" key="13">
    <source>
        <dbReference type="ARBA" id="ARBA00023160"/>
    </source>
</evidence>
<evidence type="ECO:0000256" key="9">
    <source>
        <dbReference type="ARBA" id="ARBA00022857"/>
    </source>
</evidence>
<evidence type="ECO:0000256" key="15">
    <source>
        <dbReference type="ARBA" id="ARBA00044883"/>
    </source>
</evidence>
<evidence type="ECO:0000313" key="21">
    <source>
        <dbReference type="EMBL" id="CAG4972764.1"/>
    </source>
</evidence>
<evidence type="ECO:0000256" key="4">
    <source>
        <dbReference type="ARBA" id="ARBA00022516"/>
    </source>
</evidence>
<dbReference type="InterPro" id="IPR020841">
    <property type="entry name" value="PKS_Beta-ketoAc_synthase_dom"/>
</dbReference>
<feature type="compositionally biased region" description="Low complexity" evidence="17">
    <location>
        <begin position="2374"/>
        <end position="2385"/>
    </location>
</feature>
<feature type="active site" description="Proton acceptor; for dehydratase activity" evidence="16">
    <location>
        <position position="846"/>
    </location>
</feature>
<keyword evidence="8" id="KW-0276">Fatty acid metabolism</keyword>
<gene>
    <name evidence="21" type="ORF">PAPOLLO_LOCUS8650</name>
</gene>
<dbReference type="Pfam" id="PF00698">
    <property type="entry name" value="Acyl_transf_1"/>
    <property type="match status" value="1"/>
</dbReference>
<dbReference type="InterPro" id="IPR057326">
    <property type="entry name" value="KR_dom"/>
</dbReference>
<sequence length="2700" mass="289167">MPGAMVNGTGAAVDDVVLTGLSGRLPECDNVDEFAQKLFDGVDLVTADDRRWTPGLHGLPERNGKLKDLAHFDATFFGVHAKQAHLMDPQLRLLLELTHEAIVDAGYNPTELRGSRTGVFVGVSNSETEEMWTADPDKINGYALTGCCRAMFPNRISYTFDLKGPSYAVDTACSSSMFALAQATAAMRSGQCDAAVVAGTNLCLKPANSLNFHRLSMLSPEGRCAAFDASGRGYVRSEAAVVVLLQRRGAARRLYASVRGARMNTDGSKEQGITFPSGAVQRQLAEETFAAAHLRPQDVAYVEAHGTGTKVGDPQEVNAIADFFCKGRKTPLLLGSVKSNMGHSEPASGLCSIAKVVVAMEHGVIPANLHYTSPNPDIPALSDGRIKVVAENTPWEGGLVAVNSFGFGGANAHHPHDADLHSLLDAVHAHNIPGHTFRGFRLLTDDPEPVEEIMEADGGEARPVWFVFSGMGSQWAGMARALLRLPQFARSVARSAAALRPHGLDLVHLLSDAPDSAFDDVVASFVSIAAVQVALVDVLRELGVRPDGIVGHSVGEIGCAYADETLTAEQAVLAAYWRGRSIVDAALPPGAMAAVGLGWDAAAARCPPDVVPACHNAPDSVTVSGPVESVEKFVAELSAEGIFARRVNSSGVAFHSKYIAAAAPLLRRSLERVIPHPKPRSQRWISSSLPKDQWDSDIAALSSVEYHVNNLLSPVRFAEALQSVPARALLLELAPHALLQAVLRRALPAPGAAHVALLRRDARDPLRHLLAALGRAYCGGAQPRLGVLYPAPRWPVARGTPRLAAHVLWDHSQEWSVAHFGGAARSGECVLECDLARPEDAFVAGHNIDGRVLFPATGYLTLVWKTMAKINNRKLEETPILLENVQFKRATIVSRDAPVRFLINILDGSGQFDVCEGGAVVVTGNVRLVEEPAAERLALPEHVADAEPDQLPLVTDDIYKELRLRGYNYGGVFRGIRTSDARGTAGTLAWDGNWISFMDTMLQFGIIGVDTRELYLPTRLQRALIDPAAQPAPDAAAAVPVRMLRDIDVISAGGVELRGVKTSLAPRRANPQPAPKLEKHVFVPYEAEAGVEDKDATRSRRDALTACLQLVLENAGVLRLRGVEAALGRPADALLLPHVLPLLQAEPQARLDASLAAGSQHALYTAAMEPLAVKVTNKDAASTPPDSECHLVMAADALALGAPVLTQLAEALAPSGMLLLEEPRAALDTPAAAGALATAGLELVACQRAALRDYLLLHRRPTVPDTHVVVEVDEDSSYSWLEPLREALASAESEDMRVYAWSRAPTAGLLGLGTCLRAEPGGRALRLYFLPGASEPFAPHAPAYARQVRKDLAFNVLRAGVWGSYRHLLLPDSADMQLQVEHAYVNTLTRGDLSSLRWIESPLRLAAASPAPGRTLCRVHYAPLNFRDIMLATGKLPPDALPGNLAGQVRHAVPRTLRAAQLPRHHAGHRKAAVRRAARQPRGTGTSRCAAYTTRRSTSATSCWPPESCRPTRCPATSRDRYVTLCRVHYAPLNFRDIMLATGKLPPDALPGNLAGQVRHAVPRTLRAAQLPRHHAGHRKAAARRAARQPRGTGTSRCAAYTTRRSTSATSCWPPESCRPTRCPATSRDRYVTLCRVHYAPLNFRDIMLATGKLPSDALPGNLAGQVRHAVPRTLRAAQLPRHHAGHRKAAARRAARQPRGTGTSCCAACTTRRSTSATSCWPPESCRPMRCPVTSRDRYVTLCRVHYASLNFRDIMLATGKLPPDALPGNLAGQECILGLEFSGVSAGGKRVMGMVAARGLATSVLVDDDFLWEIPAHWSLEQAATVPVAYATAYYALIVRGRMRRGDAVLVHAGSGGVGQAAIALALHHGCHVFTTVGSPEKRAFLRERFPQLLDENIGNSRDTSFEQLVLRRTRGRGVDLVLNSLAADKLLASVRCLANGGRFLEIGKLDLSNNTPLGMAIFLKNTTFHGILLDALFDANAEAEAGAESERAAVVRCVAEGLASGAVRPLPSTVFSDQQLEQAFRYMATGKHIGKVLLRLRDEESGPAPKLVSAVPRTYFHPEKCYVLIGGLGGFGLELAEWLVVRGATCLLFNSRSGVRTGYQAWCIRRWRARGVRVALSGADACTAAGARALLRQAAALAPVAGLFQLAAVLRDAFLASQTHDDFRAVARPKIDATKALDLATRELCPELEYFVVFSSVSCGRGNPGQSNYGLANSAMERIVEQRQADGLPGLAVQWGAIGEVGLIVETMGGDETEVGGTVPQRVASCMAALGSLLARPHAVTASMVLADKRRAAAAPKHDLLHAVANILGIKDPSKVSETANLAELGMDSLMGAEIKQTLERGYDVVLGVQEIRALTFAKLRTLAGGEPESAPAAAPSSAPAPAPPNETKQPQPLPASDEVQFAGLSELMPKQVLVTMPSAAPDDPNINPVFMVHPIEGVVERLRGVACGVRAPVRGLQCTAAAPLQDMRALAQHYVAHVRAHQPRPPYTLLGYSFGASVAFEMALQLEQAGLGVRLVLVDGSPDYVATHTSRGTAKRQARSQATDEADALAYFAQLFKDVDVTKVAAELEARGGGEERVRRVTARLGGATPHAAQALAAAAGSFYRKLVAGDAYRPARRLAAPVTLFTARDNYVALPADYGLAERCAGPLATRQLPGDHRTILTGASARAIAAHLSELQQQEPQQQQPQQARH</sequence>
<dbReference type="Pfam" id="PF13602">
    <property type="entry name" value="ADH_zinc_N_2"/>
    <property type="match status" value="1"/>
</dbReference>
<dbReference type="PROSITE" id="PS50075">
    <property type="entry name" value="CARRIER"/>
    <property type="match status" value="1"/>
</dbReference>
<name>A0A8S3WRL3_PARAO</name>
<feature type="compositionally biased region" description="Basic residues" evidence="17">
    <location>
        <begin position="1463"/>
        <end position="1479"/>
    </location>
</feature>
<dbReference type="InterPro" id="IPR049900">
    <property type="entry name" value="PKS_mFAS_DH"/>
</dbReference>
<dbReference type="GO" id="GO:0004312">
    <property type="term" value="F:fatty acid synthase activity"/>
    <property type="evidence" value="ECO:0007669"/>
    <property type="project" value="UniProtKB-EC"/>
</dbReference>
<feature type="region of interest" description="N-terminal hotdog fold" evidence="16">
    <location>
        <begin position="811"/>
        <end position="935"/>
    </location>
</feature>
<dbReference type="InterPro" id="IPR020807">
    <property type="entry name" value="PKS_DH"/>
</dbReference>
<dbReference type="PANTHER" id="PTHR43775:SF7">
    <property type="entry name" value="FATTY ACID SYNTHASE"/>
    <property type="match status" value="1"/>
</dbReference>
<evidence type="ECO:0000259" key="19">
    <source>
        <dbReference type="PROSITE" id="PS52004"/>
    </source>
</evidence>
<dbReference type="InterPro" id="IPR014043">
    <property type="entry name" value="Acyl_transferase_dom"/>
</dbReference>
<protein>
    <recommendedName>
        <fullName evidence="2">Fatty acid synthase</fullName>
        <ecNumber evidence="1">2.3.1.85</ecNumber>
    </recommendedName>
</protein>
<dbReference type="InterPro" id="IPR014031">
    <property type="entry name" value="Ketoacyl_synth_C"/>
</dbReference>
<dbReference type="Pfam" id="PF00109">
    <property type="entry name" value="ketoacyl-synt"/>
    <property type="match status" value="1"/>
</dbReference>
<keyword evidence="14" id="KW-0511">Multifunctional enzyme</keyword>
<dbReference type="InterPro" id="IPR020843">
    <property type="entry name" value="ER"/>
</dbReference>
<evidence type="ECO:0000313" key="22">
    <source>
        <dbReference type="Proteomes" id="UP000691718"/>
    </source>
</evidence>
<dbReference type="GO" id="GO:0016491">
    <property type="term" value="F:oxidoreductase activity"/>
    <property type="evidence" value="ECO:0007669"/>
    <property type="project" value="UniProtKB-KW"/>
</dbReference>
<dbReference type="EMBL" id="CAJQZP010000620">
    <property type="protein sequence ID" value="CAG4972764.1"/>
    <property type="molecule type" value="Genomic_DNA"/>
</dbReference>
<evidence type="ECO:0000259" key="20">
    <source>
        <dbReference type="PROSITE" id="PS52019"/>
    </source>
</evidence>
<keyword evidence="4" id="KW-0444">Lipid biosynthesis</keyword>
<evidence type="ECO:0000256" key="12">
    <source>
        <dbReference type="ARBA" id="ARBA00023098"/>
    </source>
</evidence>
<reference evidence="21" key="1">
    <citation type="submission" date="2021-04" db="EMBL/GenBank/DDBJ databases">
        <authorList>
            <person name="Tunstrom K."/>
        </authorList>
    </citation>
    <scope>NUCLEOTIDE SEQUENCE</scope>
</reference>
<dbReference type="CDD" id="cd00833">
    <property type="entry name" value="PKS"/>
    <property type="match status" value="1"/>
</dbReference>
<dbReference type="PROSITE" id="PS00606">
    <property type="entry name" value="KS3_1"/>
    <property type="match status" value="1"/>
</dbReference>
<evidence type="ECO:0000256" key="2">
    <source>
        <dbReference type="ARBA" id="ARBA00018769"/>
    </source>
</evidence>
<dbReference type="GO" id="GO:0016787">
    <property type="term" value="F:hydrolase activity"/>
    <property type="evidence" value="ECO:0007669"/>
    <property type="project" value="UniProtKB-KW"/>
</dbReference>
<dbReference type="SMART" id="SM00824">
    <property type="entry name" value="PKS_TE"/>
    <property type="match status" value="1"/>
</dbReference>
<evidence type="ECO:0000256" key="11">
    <source>
        <dbReference type="ARBA" id="ARBA00023027"/>
    </source>
</evidence>
<keyword evidence="10" id="KW-0560">Oxidoreductase</keyword>
<dbReference type="Pfam" id="PF16197">
    <property type="entry name" value="KAsynt_C_assoc"/>
    <property type="match status" value="1"/>
</dbReference>
<dbReference type="CDD" id="cd08954">
    <property type="entry name" value="KR_1_FAS_SDR_x"/>
    <property type="match status" value="1"/>
</dbReference>
<dbReference type="EC" id="2.3.1.85" evidence="1"/>
<evidence type="ECO:0000256" key="10">
    <source>
        <dbReference type="ARBA" id="ARBA00023002"/>
    </source>
</evidence>
<dbReference type="FunFam" id="3.40.50.720:FF:000209">
    <property type="entry name" value="Polyketide synthase Pks12"/>
    <property type="match status" value="1"/>
</dbReference>
<dbReference type="InterPro" id="IPR018201">
    <property type="entry name" value="Ketoacyl_synth_AS"/>
</dbReference>
<dbReference type="InterPro" id="IPR009081">
    <property type="entry name" value="PP-bd_ACP"/>
</dbReference>
<dbReference type="GO" id="GO:0004315">
    <property type="term" value="F:3-oxoacyl-[acyl-carrier-protein] synthase activity"/>
    <property type="evidence" value="ECO:0007669"/>
    <property type="project" value="InterPro"/>
</dbReference>
<dbReference type="InterPro" id="IPR020806">
    <property type="entry name" value="PKS_PP-bd"/>
</dbReference>
<dbReference type="Pfam" id="PF21089">
    <property type="entry name" value="PKS_DH_N"/>
    <property type="match status" value="1"/>
</dbReference>
<evidence type="ECO:0000256" key="3">
    <source>
        <dbReference type="ARBA" id="ARBA00022450"/>
    </source>
</evidence>
<dbReference type="SMART" id="SM00827">
    <property type="entry name" value="PKS_AT"/>
    <property type="match status" value="1"/>
</dbReference>
<dbReference type="SMART" id="SM00823">
    <property type="entry name" value="PKS_PP"/>
    <property type="match status" value="1"/>
</dbReference>
<evidence type="ECO:0000256" key="7">
    <source>
        <dbReference type="ARBA" id="ARBA00022801"/>
    </source>
</evidence>
<dbReference type="InterPro" id="IPR049391">
    <property type="entry name" value="FAS_pseudo-KR"/>
</dbReference>
<dbReference type="FunFam" id="3.90.180.10:FF:000015">
    <property type="entry name" value="Fatty acid synthase"/>
    <property type="match status" value="1"/>
</dbReference>
<proteinExistence type="predicted"/>
<dbReference type="Pfam" id="PF00975">
    <property type="entry name" value="Thioesterase"/>
    <property type="match status" value="1"/>
</dbReference>